<evidence type="ECO:0000313" key="2">
    <source>
        <dbReference type="Proteomes" id="UP000008372"/>
    </source>
</evidence>
<name>A0ABQ0I9Z7_9ALTE</name>
<dbReference type="InterPro" id="IPR009799">
    <property type="entry name" value="EthD_dom"/>
</dbReference>
<comment type="caution">
    <text evidence="1">The sequence shown here is derived from an EMBL/GenBank/DDBJ whole genome shotgun (WGS) entry which is preliminary data.</text>
</comment>
<proteinExistence type="predicted"/>
<gene>
    <name evidence="1" type="ORF">GAGA_3377</name>
</gene>
<sequence>MNSLIVKYKKPDSVDDFMTAYQESHLPKVQQLKGLVSATYYLLDSDEDEFLMCIASFETSEALESALGSDIGQALAAEAEQLATRGLSISTATTYEVLK</sequence>
<dbReference type="RefSeq" id="WP_008305077.1">
    <property type="nucleotide sequence ID" value="NZ_BAEK01000054.1"/>
</dbReference>
<dbReference type="InterPro" id="IPR011008">
    <property type="entry name" value="Dimeric_a/b-barrel"/>
</dbReference>
<dbReference type="Proteomes" id="UP000008372">
    <property type="component" value="Unassembled WGS sequence"/>
</dbReference>
<dbReference type="NCBIfam" id="TIGR02118">
    <property type="entry name" value="EthD family reductase"/>
    <property type="match status" value="1"/>
</dbReference>
<evidence type="ECO:0000313" key="1">
    <source>
        <dbReference type="EMBL" id="GAC06211.1"/>
    </source>
</evidence>
<evidence type="ECO:0008006" key="3">
    <source>
        <dbReference type="Google" id="ProtNLM"/>
    </source>
</evidence>
<dbReference type="Gene3D" id="3.30.70.100">
    <property type="match status" value="1"/>
</dbReference>
<dbReference type="EMBL" id="BAEK01000054">
    <property type="protein sequence ID" value="GAC06211.1"/>
    <property type="molecule type" value="Genomic_DNA"/>
</dbReference>
<accession>A0ABQ0I9Z7</accession>
<reference evidence="1 2" key="1">
    <citation type="journal article" date="2014" name="Environ. Microbiol.">
        <title>Comparative genomics of the marine bacterial genus Glaciecola reveals the high degree of genomic diversity and genomic characteristic for cold adaptation.</title>
        <authorList>
            <person name="Qin Q.L."/>
            <person name="Xie B.B."/>
            <person name="Yu Y."/>
            <person name="Shu Y.L."/>
            <person name="Rong J.C."/>
            <person name="Zhang Y.J."/>
            <person name="Zhao D.L."/>
            <person name="Chen X.L."/>
            <person name="Zhang X.Y."/>
            <person name="Chen B."/>
            <person name="Zhou B.C."/>
            <person name="Zhang Y.Z."/>
        </authorList>
    </citation>
    <scope>NUCLEOTIDE SEQUENCE [LARGE SCALE GENOMIC DNA]</scope>
    <source>
        <strain evidence="1 2">NO2</strain>
    </source>
</reference>
<keyword evidence="2" id="KW-1185">Reference proteome</keyword>
<organism evidence="1 2">
    <name type="scientific">Paraglaciecola agarilytica NO2</name>
    <dbReference type="NCBI Taxonomy" id="1125747"/>
    <lineage>
        <taxon>Bacteria</taxon>
        <taxon>Pseudomonadati</taxon>
        <taxon>Pseudomonadota</taxon>
        <taxon>Gammaproteobacteria</taxon>
        <taxon>Alteromonadales</taxon>
        <taxon>Alteromonadaceae</taxon>
        <taxon>Paraglaciecola</taxon>
    </lineage>
</organism>
<protein>
    <recommendedName>
        <fullName evidence="3">Ethyl tert-butyl ether degradation EthD</fullName>
    </recommendedName>
</protein>
<dbReference type="SUPFAM" id="SSF54909">
    <property type="entry name" value="Dimeric alpha+beta barrel"/>
    <property type="match status" value="1"/>
</dbReference>